<dbReference type="InterPro" id="IPR036291">
    <property type="entry name" value="NAD(P)-bd_dom_sf"/>
</dbReference>
<reference evidence="2" key="1">
    <citation type="submission" date="2014-01" db="EMBL/GenBank/DDBJ databases">
        <authorList>
            <person name="Brown-Elliot B."/>
            <person name="Wallace R."/>
            <person name="Lenaerts A."/>
            <person name="Ordway D."/>
            <person name="DeGroote M.A."/>
            <person name="Parker T."/>
            <person name="Sizemore C."/>
            <person name="Tallon L.J."/>
            <person name="Sadzewicz L.K."/>
            <person name="Sengamalay N."/>
            <person name="Fraser C.M."/>
            <person name="Hine E."/>
            <person name="Shefchek K.A."/>
            <person name="Das S.P."/>
            <person name="Tettelin H."/>
        </authorList>
    </citation>
    <scope>NUCLEOTIDE SEQUENCE [LARGE SCALE GENOMIC DNA]</scope>
    <source>
        <strain evidence="2">4042</strain>
    </source>
</reference>
<dbReference type="PATRIC" id="fig|1299334.3.peg.4266"/>
<protein>
    <submittedName>
        <fullName evidence="2">Phenolphthiocerol synthesis polyketide synthase type I Pks15/1 domain protein</fullName>
        <ecNumber evidence="2">2.3.1.41</ecNumber>
    </submittedName>
</protein>
<dbReference type="AlphaFoldDB" id="X8BGA3"/>
<dbReference type="EMBL" id="JAOB01000042">
    <property type="protein sequence ID" value="EUA42243.1"/>
    <property type="molecule type" value="Genomic_DNA"/>
</dbReference>
<dbReference type="GO" id="GO:0004315">
    <property type="term" value="F:3-oxoacyl-[acyl-carrier-protein] synthase activity"/>
    <property type="evidence" value="ECO:0007669"/>
    <property type="project" value="UniProtKB-EC"/>
</dbReference>
<evidence type="ECO:0000313" key="2">
    <source>
        <dbReference type="EMBL" id="EUA42243.1"/>
    </source>
</evidence>
<evidence type="ECO:0000256" key="1">
    <source>
        <dbReference type="SAM" id="MobiDB-lite"/>
    </source>
</evidence>
<dbReference type="SUPFAM" id="SSF51735">
    <property type="entry name" value="NAD(P)-binding Rossmann-fold domains"/>
    <property type="match status" value="1"/>
</dbReference>
<dbReference type="Gene3D" id="3.40.50.11460">
    <property type="match status" value="1"/>
</dbReference>
<keyword evidence="2" id="KW-0808">Transferase</keyword>
<proteinExistence type="predicted"/>
<accession>X8BGA3</accession>
<organism evidence="2">
    <name type="scientific">Mycobacterium xenopi 4042</name>
    <dbReference type="NCBI Taxonomy" id="1299334"/>
    <lineage>
        <taxon>Bacteria</taxon>
        <taxon>Bacillati</taxon>
        <taxon>Actinomycetota</taxon>
        <taxon>Actinomycetes</taxon>
        <taxon>Mycobacteriales</taxon>
        <taxon>Mycobacteriaceae</taxon>
        <taxon>Mycobacterium</taxon>
    </lineage>
</organism>
<feature type="region of interest" description="Disordered" evidence="1">
    <location>
        <begin position="214"/>
        <end position="238"/>
    </location>
</feature>
<keyword evidence="2" id="KW-0012">Acyltransferase</keyword>
<gene>
    <name evidence="2" type="ORF">I553_6103</name>
</gene>
<sequence length="238" mass="25732">MGAMVARPVTGEQLRAAVSRSGPDRLFELDWAAHPSISLEPVSVHWWGRSDTDEAGEPAESAVAAYVFESASADALPGVYAATHAALTVLQSWLTGERAGVLVVITRGAIALPGEDVTDLAGPRCGGWCGRRKPSIRAGWCWPTWTARSTTPQWRRSWRREPQVCLRGGVVQIPRVHGCRAVAGLLVPPTDRPWRLGLTSAGTFENLTLEPIPKPTRSYSRVRSGSPHKPSPRTSVTS</sequence>
<dbReference type="EC" id="2.3.1.41" evidence="2"/>
<comment type="caution">
    <text evidence="2">The sequence shown here is derived from an EMBL/GenBank/DDBJ whole genome shotgun (WGS) entry which is preliminary data.</text>
</comment>
<name>X8BGA3_MYCXE</name>